<keyword evidence="4" id="KW-1185">Reference proteome</keyword>
<organism evidence="3 4">
    <name type="scientific">Mucilaginibacter lutimaris</name>
    <dbReference type="NCBI Taxonomy" id="931629"/>
    <lineage>
        <taxon>Bacteria</taxon>
        <taxon>Pseudomonadati</taxon>
        <taxon>Bacteroidota</taxon>
        <taxon>Sphingobacteriia</taxon>
        <taxon>Sphingobacteriales</taxon>
        <taxon>Sphingobacteriaceae</taxon>
        <taxon>Mucilaginibacter</taxon>
    </lineage>
</organism>
<dbReference type="InterPro" id="IPR007837">
    <property type="entry name" value="DinB"/>
</dbReference>
<dbReference type="Gene3D" id="1.20.120.450">
    <property type="entry name" value="dinb family like domain"/>
    <property type="match status" value="1"/>
</dbReference>
<comment type="similarity">
    <text evidence="1">Belongs to the DinB family.</text>
</comment>
<evidence type="ECO:0000313" key="3">
    <source>
        <dbReference type="EMBL" id="MFD0764586.1"/>
    </source>
</evidence>
<sequence length="167" mass="19562">MYYSISKFLENWNRQVVITAEVLAAIPEHAVEKDGFSGLRKLDRLAYHITQGMVQIGVNAGLFSGPELSQDPLPERIADSLRLYFFHHHQMARAVQNSWNDEMLTEEIEMYRQKFRRGDALSLLERHEQHHRSQITMIMDLLDLRVPNLYLHVPVREKLIHRSSINS</sequence>
<comment type="caution">
    <text evidence="3">The sequence shown here is derived from an EMBL/GenBank/DDBJ whole genome shotgun (WGS) entry which is preliminary data.</text>
</comment>
<dbReference type="Pfam" id="PF05163">
    <property type="entry name" value="DinB"/>
    <property type="match status" value="1"/>
</dbReference>
<evidence type="ECO:0000313" key="4">
    <source>
        <dbReference type="Proteomes" id="UP001597073"/>
    </source>
</evidence>
<gene>
    <name evidence="3" type="ORF">ACFQZI_06955</name>
</gene>
<dbReference type="Proteomes" id="UP001597073">
    <property type="component" value="Unassembled WGS sequence"/>
</dbReference>
<name>A0ABW2ZEF2_9SPHI</name>
<dbReference type="EMBL" id="JBHTIA010000003">
    <property type="protein sequence ID" value="MFD0764586.1"/>
    <property type="molecule type" value="Genomic_DNA"/>
</dbReference>
<keyword evidence="2" id="KW-0479">Metal-binding</keyword>
<dbReference type="RefSeq" id="WP_377140264.1">
    <property type="nucleotide sequence ID" value="NZ_JBHTIA010000003.1"/>
</dbReference>
<proteinExistence type="inferred from homology"/>
<dbReference type="InterPro" id="IPR034660">
    <property type="entry name" value="DinB/YfiT-like"/>
</dbReference>
<protein>
    <submittedName>
        <fullName evidence="3">DinB family protein</fullName>
    </submittedName>
</protein>
<evidence type="ECO:0000256" key="2">
    <source>
        <dbReference type="ARBA" id="ARBA00022723"/>
    </source>
</evidence>
<evidence type="ECO:0000256" key="1">
    <source>
        <dbReference type="ARBA" id="ARBA00008635"/>
    </source>
</evidence>
<dbReference type="SUPFAM" id="SSF109854">
    <property type="entry name" value="DinB/YfiT-like putative metalloenzymes"/>
    <property type="match status" value="1"/>
</dbReference>
<reference evidence="4" key="1">
    <citation type="journal article" date="2019" name="Int. J. Syst. Evol. Microbiol.">
        <title>The Global Catalogue of Microorganisms (GCM) 10K type strain sequencing project: providing services to taxonomists for standard genome sequencing and annotation.</title>
        <authorList>
            <consortium name="The Broad Institute Genomics Platform"/>
            <consortium name="The Broad Institute Genome Sequencing Center for Infectious Disease"/>
            <person name="Wu L."/>
            <person name="Ma J."/>
        </authorList>
    </citation>
    <scope>NUCLEOTIDE SEQUENCE [LARGE SCALE GENOMIC DNA]</scope>
    <source>
        <strain evidence="4">CCUG 60742</strain>
    </source>
</reference>
<accession>A0ABW2ZEF2</accession>